<reference evidence="4" key="1">
    <citation type="submission" date="2020-10" db="EMBL/GenBank/DDBJ databases">
        <authorList>
            <person name="Kikuchi T."/>
        </authorList>
    </citation>
    <scope>NUCLEOTIDE SEQUENCE</scope>
    <source>
        <strain evidence="4">NKZ352</strain>
    </source>
</reference>
<evidence type="ECO:0000256" key="1">
    <source>
        <dbReference type="PROSITE-ProRule" id="PRU00042"/>
    </source>
</evidence>
<feature type="domain" description="C2H2-type" evidence="3">
    <location>
        <begin position="239"/>
        <end position="269"/>
    </location>
</feature>
<keyword evidence="5" id="KW-1185">Reference proteome</keyword>
<dbReference type="InterPro" id="IPR013087">
    <property type="entry name" value="Znf_C2H2_type"/>
</dbReference>
<evidence type="ECO:0000256" key="2">
    <source>
        <dbReference type="SAM" id="MobiDB-lite"/>
    </source>
</evidence>
<organism evidence="4 5">
    <name type="scientific">Caenorhabditis auriculariae</name>
    <dbReference type="NCBI Taxonomy" id="2777116"/>
    <lineage>
        <taxon>Eukaryota</taxon>
        <taxon>Metazoa</taxon>
        <taxon>Ecdysozoa</taxon>
        <taxon>Nematoda</taxon>
        <taxon>Chromadorea</taxon>
        <taxon>Rhabditida</taxon>
        <taxon>Rhabditina</taxon>
        <taxon>Rhabditomorpha</taxon>
        <taxon>Rhabditoidea</taxon>
        <taxon>Rhabditidae</taxon>
        <taxon>Peloderinae</taxon>
        <taxon>Caenorhabditis</taxon>
    </lineage>
</organism>
<dbReference type="EMBL" id="CAJGYM010000001">
    <property type="protein sequence ID" value="CAD6184513.1"/>
    <property type="molecule type" value="Genomic_DNA"/>
</dbReference>
<accession>A0A8S1GPJ4</accession>
<evidence type="ECO:0000313" key="5">
    <source>
        <dbReference type="Proteomes" id="UP000835052"/>
    </source>
</evidence>
<dbReference type="SUPFAM" id="SSF50978">
    <property type="entry name" value="WD40 repeat-like"/>
    <property type="match status" value="1"/>
</dbReference>
<feature type="compositionally biased region" description="Polar residues" evidence="2">
    <location>
        <begin position="13"/>
        <end position="29"/>
    </location>
</feature>
<proteinExistence type="predicted"/>
<feature type="region of interest" description="Disordered" evidence="2">
    <location>
        <begin position="1"/>
        <end position="29"/>
    </location>
</feature>
<protein>
    <recommendedName>
        <fullName evidence="3">C2H2-type domain-containing protein</fullName>
    </recommendedName>
</protein>
<evidence type="ECO:0000313" key="4">
    <source>
        <dbReference type="EMBL" id="CAD6184513.1"/>
    </source>
</evidence>
<evidence type="ECO:0000259" key="3">
    <source>
        <dbReference type="PROSITE" id="PS50157"/>
    </source>
</evidence>
<dbReference type="PROSITE" id="PS50157">
    <property type="entry name" value="ZINC_FINGER_C2H2_2"/>
    <property type="match status" value="1"/>
</dbReference>
<dbReference type="AlphaFoldDB" id="A0A8S1GPJ4"/>
<feature type="region of interest" description="Disordered" evidence="2">
    <location>
        <begin position="96"/>
        <end position="140"/>
    </location>
</feature>
<name>A0A8S1GPJ4_9PELO</name>
<dbReference type="InterPro" id="IPR036322">
    <property type="entry name" value="WD40_repeat_dom_sf"/>
</dbReference>
<keyword evidence="1" id="KW-0863">Zinc-finger</keyword>
<dbReference type="GO" id="GO:0008270">
    <property type="term" value="F:zinc ion binding"/>
    <property type="evidence" value="ECO:0007669"/>
    <property type="project" value="UniProtKB-KW"/>
</dbReference>
<dbReference type="Gene3D" id="2.130.10.10">
    <property type="entry name" value="YVTN repeat-like/Quinoprotein amine dehydrogenase"/>
    <property type="match status" value="1"/>
</dbReference>
<keyword evidence="1" id="KW-0862">Zinc</keyword>
<comment type="caution">
    <text evidence="4">The sequence shown here is derived from an EMBL/GenBank/DDBJ whole genome shotgun (WGS) entry which is preliminary data.</text>
</comment>
<dbReference type="InterPro" id="IPR015943">
    <property type="entry name" value="WD40/YVTN_repeat-like_dom_sf"/>
</dbReference>
<gene>
    <name evidence="4" type="ORF">CAUJ_LOCUS432</name>
</gene>
<dbReference type="OrthoDB" id="3535323at2759"/>
<dbReference type="Proteomes" id="UP000835052">
    <property type="component" value="Unassembled WGS sequence"/>
</dbReference>
<sequence length="1018" mass="112795">MGKVKKEEDEEMPTTSDSHTPFTFSPSALSDQQCYEKMQNFQTNTEFLDTIPKVDRNKFAKAALRANPDATLSCFSCRKNFSSNIGFISHVSKCEDAGGTPDAADSPSPPKKPRVIERLKTPGSSRKGRPKKNGSSVEMSLESLQKQPSLWMQVSDSDRLRVLADLFDGEPRVVCFGFHDTEEVSFSSCEEALEHVNACCSRAMYDYYKDEKVDEFRMLDKELQTQYIREAMSMGGGKARCLVCGREFSHRYGLFYHVMRCNLDDQDRPWKCYRCGFLSTTQNSRAHLEQCWTGENRSCRELAGLSKDTLDMARTINGGDALLAVSGGTLDTTIVSAEEAVQRLLKGANLTPGPLNGLHRPRGRNGRQISVTDFAAESGRKGFNSKGQPRFKFRRSEIRATGGVSDISDYFKLVKSYGETKKEWDEEIVKSSLCNGIVKIKSRKFSLTEIEDGDPILPVFQRKSVTLRCIDEFNGNEENTVPQGKRIEVLRSESLEIPQKDQEDDAPSGGSSQTLAAFCGSPINCIRVAPNTLPNGDTVVCVCTFPHEEVLHEEVLSDLPDPSEEPNSSVAVQFWRLSPNGPKTHIWFVLHLRNRGAVLDARWLNRAQSEGKNEKTLVGFIALSTSHGEVLIYRIDSTSVSYESENAEEVFVEKEGAENVLVVEITEDLTLSQNTDLPDLYSDSKTNRAAEKVHGPPITAITWCASSGGQWLVGVNAMGALIVWGLNDPKAAPKVILDKEWMSPAVDVAFMSPEFVAVAFREKLIRIYDVRTWEAVGEESAVRTAGSRVMCEPRVLSGFATFQSDYAAGSTPATYLTAGINFVHSGDERGFVVVPLANEHELIMWNSSLCPENGTVATCGVDGKLIVSANGLVTPRGSKFDSLFNFSRTLIQLLRRRVGPVDAPYLAAPQSENFDDQQKSAKDEDAIECFVTHEKVVENMWIDVSFQPVPSEKRVRLPQSCRDQRIESLNAVDVAFAGNMCWSFVGGEAGLLFVVPSNVLDKATLVEQLQKNTAIEKN</sequence>
<keyword evidence="1" id="KW-0479">Metal-binding</keyword>